<dbReference type="GO" id="GO:0042438">
    <property type="term" value="P:melanin biosynthetic process"/>
    <property type="evidence" value="ECO:0007669"/>
    <property type="project" value="UniProtKB-KW"/>
</dbReference>
<evidence type="ECO:0000256" key="10">
    <source>
        <dbReference type="ARBA" id="ARBA00048881"/>
    </source>
</evidence>
<dbReference type="Pfam" id="PF18132">
    <property type="entry name" value="Tyrosinase_C"/>
    <property type="match status" value="1"/>
</dbReference>
<evidence type="ECO:0000256" key="1">
    <source>
        <dbReference type="ARBA" id="ARBA00001973"/>
    </source>
</evidence>
<name>A0A1U7LR76_NEOID</name>
<evidence type="ECO:0000256" key="6">
    <source>
        <dbReference type="ARBA" id="ARBA00023008"/>
    </source>
</evidence>
<evidence type="ECO:0000313" key="15">
    <source>
        <dbReference type="Proteomes" id="UP000186594"/>
    </source>
</evidence>
<gene>
    <name evidence="14" type="ORF">NEOLI_003556</name>
</gene>
<feature type="compositionally biased region" description="Polar residues" evidence="11">
    <location>
        <begin position="455"/>
        <end position="464"/>
    </location>
</feature>
<dbReference type="InterPro" id="IPR008922">
    <property type="entry name" value="Di-copper_centre_dom_sf"/>
</dbReference>
<feature type="region of interest" description="Disordered" evidence="11">
    <location>
        <begin position="455"/>
        <end position="481"/>
    </location>
</feature>
<dbReference type="EC" id="1.14.18.1" evidence="3"/>
<comment type="catalytic activity">
    <reaction evidence="9">
        <text>2 L-dopa + O2 = 2 L-dopaquinone + 2 H2O</text>
        <dbReference type="Rhea" id="RHEA:34287"/>
        <dbReference type="ChEBI" id="CHEBI:15377"/>
        <dbReference type="ChEBI" id="CHEBI:15379"/>
        <dbReference type="ChEBI" id="CHEBI:57504"/>
        <dbReference type="ChEBI" id="CHEBI:57924"/>
        <dbReference type="EC" id="1.14.18.1"/>
    </reaction>
</comment>
<keyword evidence="4" id="KW-0479">Metal-binding</keyword>
<evidence type="ECO:0000256" key="7">
    <source>
        <dbReference type="ARBA" id="ARBA00023033"/>
    </source>
</evidence>
<keyword evidence="5" id="KW-0560">Oxidoreductase</keyword>
<evidence type="ECO:0000256" key="5">
    <source>
        <dbReference type="ARBA" id="ARBA00023002"/>
    </source>
</evidence>
<dbReference type="STRING" id="1198029.A0A1U7LR76"/>
<evidence type="ECO:0000256" key="11">
    <source>
        <dbReference type="SAM" id="MobiDB-lite"/>
    </source>
</evidence>
<dbReference type="GO" id="GO:0004503">
    <property type="term" value="F:tyrosinase activity"/>
    <property type="evidence" value="ECO:0007669"/>
    <property type="project" value="UniProtKB-EC"/>
</dbReference>
<dbReference type="Pfam" id="PF00264">
    <property type="entry name" value="Tyrosinase"/>
    <property type="match status" value="1"/>
</dbReference>
<accession>A0A1U7LR76</accession>
<comment type="caution">
    <text evidence="14">The sequence shown here is derived from an EMBL/GenBank/DDBJ whole genome shotgun (WGS) entry which is preliminary data.</text>
</comment>
<dbReference type="PANTHER" id="PTHR11474:SF76">
    <property type="entry name" value="SHKT DOMAIN-CONTAINING PROTEIN"/>
    <property type="match status" value="1"/>
</dbReference>
<dbReference type="InterPro" id="IPR002227">
    <property type="entry name" value="Tyrosinase_Cu-bd"/>
</dbReference>
<dbReference type="GO" id="GO:0046872">
    <property type="term" value="F:metal ion binding"/>
    <property type="evidence" value="ECO:0007669"/>
    <property type="project" value="UniProtKB-KW"/>
</dbReference>
<evidence type="ECO:0000256" key="3">
    <source>
        <dbReference type="ARBA" id="ARBA00011906"/>
    </source>
</evidence>
<reference evidence="14 15" key="1">
    <citation type="submission" date="2016-04" db="EMBL/GenBank/DDBJ databases">
        <title>Evolutionary innovation and constraint leading to complex multicellularity in the Ascomycota.</title>
        <authorList>
            <person name="Cisse O."/>
            <person name="Nguyen A."/>
            <person name="Hewitt D.A."/>
            <person name="Jedd G."/>
            <person name="Stajich J.E."/>
        </authorList>
    </citation>
    <scope>NUCLEOTIDE SEQUENCE [LARGE SCALE GENOMIC DNA]</scope>
    <source>
        <strain evidence="14 15">DAH-3</strain>
    </source>
</reference>
<dbReference type="EMBL" id="LXFE01000495">
    <property type="protein sequence ID" value="OLL25128.1"/>
    <property type="molecule type" value="Genomic_DNA"/>
</dbReference>
<comment type="cofactor">
    <cofactor evidence="1">
        <name>Cu(2+)</name>
        <dbReference type="ChEBI" id="CHEBI:29036"/>
    </cofactor>
</comment>
<dbReference type="SUPFAM" id="SSF48056">
    <property type="entry name" value="Di-copper centre-containing domain"/>
    <property type="match status" value="1"/>
</dbReference>
<feature type="domain" description="Tyrosinase copper-binding" evidence="12">
    <location>
        <begin position="76"/>
        <end position="308"/>
    </location>
</feature>
<evidence type="ECO:0000259" key="12">
    <source>
        <dbReference type="Pfam" id="PF00264"/>
    </source>
</evidence>
<organism evidence="14 15">
    <name type="scientific">Neolecta irregularis (strain DAH-3)</name>
    <dbReference type="NCBI Taxonomy" id="1198029"/>
    <lineage>
        <taxon>Eukaryota</taxon>
        <taxon>Fungi</taxon>
        <taxon>Dikarya</taxon>
        <taxon>Ascomycota</taxon>
        <taxon>Taphrinomycotina</taxon>
        <taxon>Neolectales</taxon>
        <taxon>Neolectaceae</taxon>
        <taxon>Neolecta</taxon>
    </lineage>
</organism>
<dbReference type="OMA" id="NGYCTHV"/>
<dbReference type="PANTHER" id="PTHR11474">
    <property type="entry name" value="TYROSINASE FAMILY MEMBER"/>
    <property type="match status" value="1"/>
</dbReference>
<evidence type="ECO:0000256" key="4">
    <source>
        <dbReference type="ARBA" id="ARBA00022723"/>
    </source>
</evidence>
<keyword evidence="15" id="KW-1185">Reference proteome</keyword>
<keyword evidence="7" id="KW-0503">Monooxygenase</keyword>
<dbReference type="AlphaFoldDB" id="A0A1U7LR76"/>
<proteinExistence type="inferred from homology"/>
<comment type="catalytic activity">
    <reaction evidence="10">
        <text>L-tyrosine + O2 = L-dopaquinone + H2O</text>
        <dbReference type="Rhea" id="RHEA:18117"/>
        <dbReference type="ChEBI" id="CHEBI:15377"/>
        <dbReference type="ChEBI" id="CHEBI:15379"/>
        <dbReference type="ChEBI" id="CHEBI:57924"/>
        <dbReference type="ChEBI" id="CHEBI:58315"/>
        <dbReference type="EC" id="1.14.18.1"/>
    </reaction>
</comment>
<feature type="domain" description="Tyrosinase C-terminal" evidence="13">
    <location>
        <begin position="507"/>
        <end position="627"/>
    </location>
</feature>
<protein>
    <recommendedName>
        <fullName evidence="3">tyrosinase</fullName>
        <ecNumber evidence="3">1.14.18.1</ecNumber>
    </recommendedName>
</protein>
<dbReference type="PRINTS" id="PR00092">
    <property type="entry name" value="TYROSINASE"/>
</dbReference>
<dbReference type="Gene3D" id="1.10.1280.10">
    <property type="entry name" value="Di-copper center containing domain from catechol oxidase"/>
    <property type="match status" value="1"/>
</dbReference>
<evidence type="ECO:0000259" key="13">
    <source>
        <dbReference type="Pfam" id="PF18132"/>
    </source>
</evidence>
<evidence type="ECO:0000256" key="9">
    <source>
        <dbReference type="ARBA" id="ARBA00048233"/>
    </source>
</evidence>
<evidence type="ECO:0000256" key="2">
    <source>
        <dbReference type="ARBA" id="ARBA00009928"/>
    </source>
</evidence>
<evidence type="ECO:0000313" key="14">
    <source>
        <dbReference type="EMBL" id="OLL25128.1"/>
    </source>
</evidence>
<evidence type="ECO:0000256" key="8">
    <source>
        <dbReference type="ARBA" id="ARBA00023101"/>
    </source>
</evidence>
<keyword evidence="6" id="KW-0186">Copper</keyword>
<keyword evidence="8" id="KW-0470">Melanin biosynthesis</keyword>
<dbReference type="Proteomes" id="UP000186594">
    <property type="component" value="Unassembled WGS sequence"/>
</dbReference>
<dbReference type="OrthoDB" id="6132182at2759"/>
<dbReference type="InterPro" id="IPR041640">
    <property type="entry name" value="Tyrosinase_C"/>
</dbReference>
<dbReference type="InterPro" id="IPR050316">
    <property type="entry name" value="Tyrosinase/Hemocyanin"/>
</dbReference>
<comment type="similarity">
    <text evidence="2">Belongs to the tyrosinase family.</text>
</comment>
<dbReference type="Gene3D" id="2.60.310.20">
    <property type="match status" value="1"/>
</dbReference>
<sequence length="667" mass="74523">MTSKSHYHVTGVPVVIPAGALPPPRKEIREFVKDADVLNLFILANAELQKAAEDSVTSWFQIAGSLLARGSLTGSGIHGRPYVAWDGVTTNSSDPSRASWHRPFVSLYEQSVYLAAQKIAGEFPQKSRSRWLEAASLLRVPYWDFALDITLPDIFLRDETVIVTTPTGQQTIPNPLYSFKFNPVGKDFGENGPQWAIWPRTLRYPNNTRANATSQPRRVSASLNNIRQHIRDRTYALLTHVKSWEVFSNHTFTEEHPHAYDSVESIHDTLHVVVGGEGHMASPDFAAFDSIFWLLHVQVDRLTAIWQTINPDVWVTPGPSPFGTFMSAMGSLVHADSDLYPFHIDDLKYWNSNACRDWNQLGYTYPDFVLAGKQSPSSLQQFMLGRVSELYSPQMFKNIPVAATPNIGKDVFVQQSDLVKARDAQVLSGKVKPSETEPKSHPLKTSVFEKKSTVSLPSVTSGKTSEGPHLQTGKNLGDQVSWDDRTEDKFDIMQSHSIPHDSNGYREWLVNLRILKYAVHGSFFIYIFLGPVPEDSDNWATTKTMVGLHSVFANPPSSRCGNCERQRDANIITSGTIPLTGALIEAHIGLDQSQVEPYLRANLHWRVQKVDGTVVEKNDVTSLTVSVSSAWISFEQGDNLGPPIPRRSDWITHRSVTRGRRGGMDAH</sequence>